<evidence type="ECO:0000313" key="2">
    <source>
        <dbReference type="EMBL" id="CAD9957109.1"/>
    </source>
</evidence>
<protein>
    <recommendedName>
        <fullName evidence="3">Redox-regulatory protein FAM213A</fullName>
    </recommendedName>
</protein>
<proteinExistence type="predicted"/>
<reference evidence="2" key="1">
    <citation type="submission" date="2021-01" db="EMBL/GenBank/DDBJ databases">
        <authorList>
            <person name="Corre E."/>
            <person name="Pelletier E."/>
            <person name="Niang G."/>
            <person name="Scheremetjew M."/>
            <person name="Finn R."/>
            <person name="Kale V."/>
            <person name="Holt S."/>
            <person name="Cochrane G."/>
            <person name="Meng A."/>
            <person name="Brown T."/>
            <person name="Cohen L."/>
        </authorList>
    </citation>
    <scope>NUCLEOTIDE SEQUENCE</scope>
    <source>
        <strain evidence="2">CCMP125</strain>
    </source>
</reference>
<dbReference type="EMBL" id="HBHT01012105">
    <property type="protein sequence ID" value="CAD9957109.1"/>
    <property type="molecule type" value="Transcribed_RNA"/>
</dbReference>
<dbReference type="Pfam" id="PF13911">
    <property type="entry name" value="AhpC-TSA_2"/>
    <property type="match status" value="1"/>
</dbReference>
<sequence length="126" mass="13978">MFGIIKETGVDDEGLKEFYAKYFSFPLYRDQSFAFYQALGLRKVSLGVLLNPLPLFTLACEAWQRIRSKDIGGNVGGGGEGLVQGGIIVFNAKAKPVFMYEELTGEELNCVDFCASLHLARKDTKK</sequence>
<gene>
    <name evidence="1" type="ORF">APAL1065_LOCUS8121</name>
    <name evidence="2" type="ORF">APAL1065_LOCUS8122</name>
</gene>
<evidence type="ECO:0000313" key="1">
    <source>
        <dbReference type="EMBL" id="CAD9957107.1"/>
    </source>
</evidence>
<dbReference type="InterPro" id="IPR032801">
    <property type="entry name" value="PXL2A/B/C"/>
</dbReference>
<accession>A0A6U2ZQW4</accession>
<dbReference type="EMBL" id="HBHT01012104">
    <property type="protein sequence ID" value="CAD9957107.1"/>
    <property type="molecule type" value="Transcribed_RNA"/>
</dbReference>
<organism evidence="2">
    <name type="scientific">Entomoneis paludosa</name>
    <dbReference type="NCBI Taxonomy" id="265537"/>
    <lineage>
        <taxon>Eukaryota</taxon>
        <taxon>Sar</taxon>
        <taxon>Stramenopiles</taxon>
        <taxon>Ochrophyta</taxon>
        <taxon>Bacillariophyta</taxon>
        <taxon>Bacillariophyceae</taxon>
        <taxon>Bacillariophycidae</taxon>
        <taxon>Entomoneidaceae</taxon>
        <taxon>Entomoneis</taxon>
    </lineage>
</organism>
<name>A0A6U2ZQW4_9STRA</name>
<evidence type="ECO:0008006" key="3">
    <source>
        <dbReference type="Google" id="ProtNLM"/>
    </source>
</evidence>
<dbReference type="AlphaFoldDB" id="A0A6U2ZQW4"/>